<dbReference type="EMBL" id="AK422919">
    <property type="protein sequence ID" value="BAN41363.1"/>
    <property type="molecule type" value="mRNA"/>
</dbReference>
<keyword evidence="1" id="KW-0812">Transmembrane</keyword>
<protein>
    <submittedName>
        <fullName evidence="2">Uncharacterized protein</fullName>
    </submittedName>
</protein>
<evidence type="ECO:0000256" key="1">
    <source>
        <dbReference type="SAM" id="Phobius"/>
    </source>
</evidence>
<feature type="transmembrane region" description="Helical" evidence="1">
    <location>
        <begin position="118"/>
        <end position="139"/>
    </location>
</feature>
<sequence>MHKILAYAARYGTPVCLTAAGVFSLITIIVFGFGMPNHTFDKKTNTNLLGNNSTETGCSSIKLDHTTAMSYKIPGNNYHYQCGYSVLNDILTWVFEFLCVVEVVLFWVFVIVWRKKKVLTFVVYCCLILPLIMQCYLVFAHSNEIINGTKACKKVSLFPNNATPECSSLVFAFTPVSDVINILLYIAAICLGSVMYFCRPKISRLLDGNEGGDMKKELVDPKAKKEEVEDPIQDMKNVAKKTTTSVISGAIDFSKLGGN</sequence>
<feature type="transmembrane region" description="Helical" evidence="1">
    <location>
        <begin position="90"/>
        <end position="111"/>
    </location>
</feature>
<dbReference type="AlphaFoldDB" id="S0B1N0"/>
<evidence type="ECO:0000313" key="2">
    <source>
        <dbReference type="EMBL" id="BAN41363.1"/>
    </source>
</evidence>
<accession>S0B1N0</accession>
<feature type="transmembrane region" description="Helical" evidence="1">
    <location>
        <begin position="179"/>
        <end position="198"/>
    </location>
</feature>
<keyword evidence="1" id="KW-1133">Transmembrane helix</keyword>
<dbReference type="VEuPathDB" id="AmoebaDB:EIN_267880"/>
<proteinExistence type="evidence at transcript level"/>
<reference evidence="2" key="1">
    <citation type="submission" date="2012-06" db="EMBL/GenBank/DDBJ databases">
        <title>Short 5' UTR of Entamoeba genes.</title>
        <authorList>
            <person name="Hiranuka K."/>
            <person name="Kumagai M."/>
            <person name="Wakaguri H."/>
            <person name="Suzuki Y."/>
            <person name="Sugano S."/>
            <person name="Watanabe J."/>
            <person name="Makioka A."/>
        </authorList>
    </citation>
    <scope>NUCLEOTIDE SEQUENCE</scope>
    <source>
        <strain evidence="2">IP1</strain>
    </source>
</reference>
<organism evidence="2">
    <name type="scientific">Entamoeba invadens</name>
    <dbReference type="NCBI Taxonomy" id="33085"/>
    <lineage>
        <taxon>Eukaryota</taxon>
        <taxon>Amoebozoa</taxon>
        <taxon>Evosea</taxon>
        <taxon>Archamoebae</taxon>
        <taxon>Mastigamoebida</taxon>
        <taxon>Entamoebidae</taxon>
        <taxon>Entamoeba</taxon>
    </lineage>
</organism>
<feature type="transmembrane region" description="Helical" evidence="1">
    <location>
        <begin position="12"/>
        <end position="33"/>
    </location>
</feature>
<keyword evidence="1" id="KW-0472">Membrane</keyword>
<name>S0B1N0_ENTIV</name>